<keyword evidence="3" id="KW-1185">Reference proteome</keyword>
<sequence>MIGLLMIEPMLRAEFIHFSQANLTLVHQIGLEQKLFARLVRVHLTGKIDRLTSVSFEAFTLSAQRHWRRHVRANVILGLILFVNDHGPLVETGPIILPILVVSFDRGGRGRSHDGDGPAPDHRFRRPFD</sequence>
<name>A0A3M7T057_BRAPC</name>
<feature type="region of interest" description="Disordered" evidence="1">
    <location>
        <begin position="110"/>
        <end position="129"/>
    </location>
</feature>
<comment type="caution">
    <text evidence="2">The sequence shown here is derived from an EMBL/GenBank/DDBJ whole genome shotgun (WGS) entry which is preliminary data.</text>
</comment>
<evidence type="ECO:0000313" key="3">
    <source>
        <dbReference type="Proteomes" id="UP000276133"/>
    </source>
</evidence>
<proteinExistence type="predicted"/>
<gene>
    <name evidence="2" type="ORF">BpHYR1_053043</name>
</gene>
<evidence type="ECO:0000256" key="1">
    <source>
        <dbReference type="SAM" id="MobiDB-lite"/>
    </source>
</evidence>
<organism evidence="2 3">
    <name type="scientific">Brachionus plicatilis</name>
    <name type="common">Marine rotifer</name>
    <name type="synonym">Brachionus muelleri</name>
    <dbReference type="NCBI Taxonomy" id="10195"/>
    <lineage>
        <taxon>Eukaryota</taxon>
        <taxon>Metazoa</taxon>
        <taxon>Spiralia</taxon>
        <taxon>Gnathifera</taxon>
        <taxon>Rotifera</taxon>
        <taxon>Eurotatoria</taxon>
        <taxon>Monogononta</taxon>
        <taxon>Pseudotrocha</taxon>
        <taxon>Ploima</taxon>
        <taxon>Brachionidae</taxon>
        <taxon>Brachionus</taxon>
    </lineage>
</organism>
<dbReference type="EMBL" id="REGN01000507">
    <property type="protein sequence ID" value="RNA41406.1"/>
    <property type="molecule type" value="Genomic_DNA"/>
</dbReference>
<protein>
    <submittedName>
        <fullName evidence="2">Uncharacterized protein</fullName>
    </submittedName>
</protein>
<reference evidence="2 3" key="1">
    <citation type="journal article" date="2018" name="Sci. Rep.">
        <title>Genomic signatures of local adaptation to the degree of environmental predictability in rotifers.</title>
        <authorList>
            <person name="Franch-Gras L."/>
            <person name="Hahn C."/>
            <person name="Garcia-Roger E.M."/>
            <person name="Carmona M.J."/>
            <person name="Serra M."/>
            <person name="Gomez A."/>
        </authorList>
    </citation>
    <scope>NUCLEOTIDE SEQUENCE [LARGE SCALE GENOMIC DNA]</scope>
    <source>
        <strain evidence="2">HYR1</strain>
    </source>
</reference>
<evidence type="ECO:0000313" key="2">
    <source>
        <dbReference type="EMBL" id="RNA41406.1"/>
    </source>
</evidence>
<dbReference type="Proteomes" id="UP000276133">
    <property type="component" value="Unassembled WGS sequence"/>
</dbReference>
<accession>A0A3M7T057</accession>
<dbReference type="AlphaFoldDB" id="A0A3M7T057"/>